<feature type="compositionally biased region" description="Polar residues" evidence="1">
    <location>
        <begin position="1"/>
        <end position="11"/>
    </location>
</feature>
<keyword evidence="3" id="KW-1185">Reference proteome</keyword>
<accession>A0AA86N1L9</accession>
<dbReference type="Proteomes" id="UP001179121">
    <property type="component" value="Chromosome"/>
</dbReference>
<feature type="compositionally biased region" description="Polar residues" evidence="1">
    <location>
        <begin position="52"/>
        <end position="64"/>
    </location>
</feature>
<dbReference type="SUPFAM" id="SSF160214">
    <property type="entry name" value="FlaG-like"/>
    <property type="match status" value="1"/>
</dbReference>
<sequence>MIPEMVNSSGPMTAGGTGETGQAGPRIPPAPTRRSERHEVDSVGQDEPIRTARSSADQTPSSNDSRLRYEVDQDLHRLVVKVLNGESGDLVRQIPPEEVLRVAKFLQDNPGRLVDERI</sequence>
<name>A0AA86N1L9_9BACT</name>
<organism evidence="2 3">
    <name type="scientific">Nitrospira tepida</name>
    <dbReference type="NCBI Taxonomy" id="2973512"/>
    <lineage>
        <taxon>Bacteria</taxon>
        <taxon>Pseudomonadati</taxon>
        <taxon>Nitrospirota</taxon>
        <taxon>Nitrospiria</taxon>
        <taxon>Nitrospirales</taxon>
        <taxon>Nitrospiraceae</taxon>
        <taxon>Nitrospira</taxon>
    </lineage>
</organism>
<dbReference type="AlphaFoldDB" id="A0AA86N1L9"/>
<evidence type="ECO:0008006" key="4">
    <source>
        <dbReference type="Google" id="ProtNLM"/>
    </source>
</evidence>
<dbReference type="PANTHER" id="PTHR37166">
    <property type="entry name" value="PROTEIN FLAG"/>
    <property type="match status" value="1"/>
</dbReference>
<dbReference type="Gene3D" id="3.30.160.170">
    <property type="entry name" value="FlaG-like"/>
    <property type="match status" value="1"/>
</dbReference>
<dbReference type="Pfam" id="PF03646">
    <property type="entry name" value="FlaG"/>
    <property type="match status" value="1"/>
</dbReference>
<gene>
    <name evidence="2" type="ORF">DNFV4_03409</name>
</gene>
<evidence type="ECO:0000256" key="1">
    <source>
        <dbReference type="SAM" id="MobiDB-lite"/>
    </source>
</evidence>
<proteinExistence type="predicted"/>
<feature type="region of interest" description="Disordered" evidence="1">
    <location>
        <begin position="1"/>
        <end position="70"/>
    </location>
</feature>
<dbReference type="KEGG" id="nti:DNFV4_03409"/>
<reference evidence="2" key="1">
    <citation type="submission" date="2022-10" db="EMBL/GenBank/DDBJ databases">
        <authorList>
            <person name="Koch H."/>
        </authorList>
    </citation>
    <scope>NUCLEOTIDE SEQUENCE</scope>
    <source>
        <strain evidence="2">DNF</strain>
    </source>
</reference>
<dbReference type="InterPro" id="IPR005186">
    <property type="entry name" value="FlaG"/>
</dbReference>
<evidence type="ECO:0000313" key="3">
    <source>
        <dbReference type="Proteomes" id="UP001179121"/>
    </source>
</evidence>
<dbReference type="RefSeq" id="WP_289269791.1">
    <property type="nucleotide sequence ID" value="NZ_OX365700.1"/>
</dbReference>
<dbReference type="InterPro" id="IPR035924">
    <property type="entry name" value="FlaG-like_sf"/>
</dbReference>
<dbReference type="PANTHER" id="PTHR37166:SF1">
    <property type="entry name" value="PROTEIN FLAG"/>
    <property type="match status" value="1"/>
</dbReference>
<dbReference type="EMBL" id="OX365700">
    <property type="protein sequence ID" value="CAI4032979.1"/>
    <property type="molecule type" value="Genomic_DNA"/>
</dbReference>
<protein>
    <recommendedName>
        <fullName evidence="4">Flagellar protein FlaG</fullName>
    </recommendedName>
</protein>
<evidence type="ECO:0000313" key="2">
    <source>
        <dbReference type="EMBL" id="CAI4032979.1"/>
    </source>
</evidence>